<organism evidence="2 3">
    <name type="scientific">Aegilops tauschii subsp. strangulata</name>
    <name type="common">Goatgrass</name>
    <dbReference type="NCBI Taxonomy" id="200361"/>
    <lineage>
        <taxon>Eukaryota</taxon>
        <taxon>Viridiplantae</taxon>
        <taxon>Streptophyta</taxon>
        <taxon>Embryophyta</taxon>
        <taxon>Tracheophyta</taxon>
        <taxon>Spermatophyta</taxon>
        <taxon>Magnoliopsida</taxon>
        <taxon>Liliopsida</taxon>
        <taxon>Poales</taxon>
        <taxon>Poaceae</taxon>
        <taxon>BOP clade</taxon>
        <taxon>Pooideae</taxon>
        <taxon>Triticodae</taxon>
        <taxon>Triticeae</taxon>
        <taxon>Triticinae</taxon>
        <taxon>Aegilops</taxon>
    </lineage>
</organism>
<evidence type="ECO:0000313" key="3">
    <source>
        <dbReference type="Proteomes" id="UP000015105"/>
    </source>
</evidence>
<evidence type="ECO:0000313" key="2">
    <source>
        <dbReference type="EnsemblPlants" id="AET3Gv20282700.3"/>
    </source>
</evidence>
<dbReference type="EnsemblPlants" id="AET3Gv20282700.3">
    <property type="protein sequence ID" value="AET3Gv20282700.3"/>
    <property type="gene ID" value="AET3Gv20282700"/>
</dbReference>
<dbReference type="Proteomes" id="UP000015105">
    <property type="component" value="Chromosome 3D"/>
</dbReference>
<sequence length="92" mass="10406">PNKAVATASCCSTLLSLLFKTFKTNARDMACPCLTCIFVVSVFVNSLSDDNLFRVHFLLQTTGWFVLLEIIFFACAPFGPIIWWLYVYNLVD</sequence>
<reference evidence="3" key="1">
    <citation type="journal article" date="2014" name="Science">
        <title>Ancient hybridizations among the ancestral genomes of bread wheat.</title>
        <authorList>
            <consortium name="International Wheat Genome Sequencing Consortium,"/>
            <person name="Marcussen T."/>
            <person name="Sandve S.R."/>
            <person name="Heier L."/>
            <person name="Spannagl M."/>
            <person name="Pfeifer M."/>
            <person name="Jakobsen K.S."/>
            <person name="Wulff B.B."/>
            <person name="Steuernagel B."/>
            <person name="Mayer K.F."/>
            <person name="Olsen O.A."/>
        </authorList>
    </citation>
    <scope>NUCLEOTIDE SEQUENCE [LARGE SCALE GENOMIC DNA]</scope>
    <source>
        <strain evidence="3">cv. AL8/78</strain>
    </source>
</reference>
<protein>
    <submittedName>
        <fullName evidence="2">Uncharacterized protein</fullName>
    </submittedName>
</protein>
<keyword evidence="1" id="KW-0812">Transmembrane</keyword>
<feature type="transmembrane region" description="Helical" evidence="1">
    <location>
        <begin position="64"/>
        <end position="86"/>
    </location>
</feature>
<reference evidence="3" key="2">
    <citation type="journal article" date="2017" name="Nat. Plants">
        <title>The Aegilops tauschii genome reveals multiple impacts of transposons.</title>
        <authorList>
            <person name="Zhao G."/>
            <person name="Zou C."/>
            <person name="Li K."/>
            <person name="Wang K."/>
            <person name="Li T."/>
            <person name="Gao L."/>
            <person name="Zhang X."/>
            <person name="Wang H."/>
            <person name="Yang Z."/>
            <person name="Liu X."/>
            <person name="Jiang W."/>
            <person name="Mao L."/>
            <person name="Kong X."/>
            <person name="Jiao Y."/>
            <person name="Jia J."/>
        </authorList>
    </citation>
    <scope>NUCLEOTIDE SEQUENCE [LARGE SCALE GENOMIC DNA]</scope>
    <source>
        <strain evidence="3">cv. AL8/78</strain>
    </source>
</reference>
<evidence type="ECO:0000256" key="1">
    <source>
        <dbReference type="SAM" id="Phobius"/>
    </source>
</evidence>
<reference evidence="2" key="3">
    <citation type="journal article" date="2017" name="Nature">
        <title>Genome sequence of the progenitor of the wheat D genome Aegilops tauschii.</title>
        <authorList>
            <person name="Luo M.C."/>
            <person name="Gu Y.Q."/>
            <person name="Puiu D."/>
            <person name="Wang H."/>
            <person name="Twardziok S.O."/>
            <person name="Deal K.R."/>
            <person name="Huo N."/>
            <person name="Zhu T."/>
            <person name="Wang L."/>
            <person name="Wang Y."/>
            <person name="McGuire P.E."/>
            <person name="Liu S."/>
            <person name="Long H."/>
            <person name="Ramasamy R.K."/>
            <person name="Rodriguez J.C."/>
            <person name="Van S.L."/>
            <person name="Yuan L."/>
            <person name="Wang Z."/>
            <person name="Xia Z."/>
            <person name="Xiao L."/>
            <person name="Anderson O.D."/>
            <person name="Ouyang S."/>
            <person name="Liang Y."/>
            <person name="Zimin A.V."/>
            <person name="Pertea G."/>
            <person name="Qi P."/>
            <person name="Bennetzen J.L."/>
            <person name="Dai X."/>
            <person name="Dawson M.W."/>
            <person name="Muller H.G."/>
            <person name="Kugler K."/>
            <person name="Rivarola-Duarte L."/>
            <person name="Spannagl M."/>
            <person name="Mayer K.F.X."/>
            <person name="Lu F.H."/>
            <person name="Bevan M.W."/>
            <person name="Leroy P."/>
            <person name="Li P."/>
            <person name="You F.M."/>
            <person name="Sun Q."/>
            <person name="Liu Z."/>
            <person name="Lyons E."/>
            <person name="Wicker T."/>
            <person name="Salzberg S.L."/>
            <person name="Devos K.M."/>
            <person name="Dvorak J."/>
        </authorList>
    </citation>
    <scope>NUCLEOTIDE SEQUENCE [LARGE SCALE GENOMIC DNA]</scope>
    <source>
        <strain evidence="2">cv. AL8/78</strain>
    </source>
</reference>
<accession>A0A453EBD3</accession>
<reference evidence="2" key="5">
    <citation type="journal article" date="2021" name="G3 (Bethesda)">
        <title>Aegilops tauschii genome assembly Aet v5.0 features greater sequence contiguity and improved annotation.</title>
        <authorList>
            <person name="Wang L."/>
            <person name="Zhu T."/>
            <person name="Rodriguez J.C."/>
            <person name="Deal K.R."/>
            <person name="Dubcovsky J."/>
            <person name="McGuire P.E."/>
            <person name="Lux T."/>
            <person name="Spannagl M."/>
            <person name="Mayer K.F.X."/>
            <person name="Baldrich P."/>
            <person name="Meyers B.C."/>
            <person name="Huo N."/>
            <person name="Gu Y.Q."/>
            <person name="Zhou H."/>
            <person name="Devos K.M."/>
            <person name="Bennetzen J.L."/>
            <person name="Unver T."/>
            <person name="Budak H."/>
            <person name="Gulick P.J."/>
            <person name="Galiba G."/>
            <person name="Kalapos B."/>
            <person name="Nelson D.R."/>
            <person name="Li P."/>
            <person name="You F.M."/>
            <person name="Luo M.C."/>
            <person name="Dvorak J."/>
        </authorList>
    </citation>
    <scope>NUCLEOTIDE SEQUENCE [LARGE SCALE GENOMIC DNA]</scope>
    <source>
        <strain evidence="2">cv. AL8/78</strain>
    </source>
</reference>
<name>A0A453EBD3_AEGTS</name>
<dbReference type="Gramene" id="AET3Gv20282700.3">
    <property type="protein sequence ID" value="AET3Gv20282700.3"/>
    <property type="gene ID" value="AET3Gv20282700"/>
</dbReference>
<proteinExistence type="predicted"/>
<keyword evidence="1" id="KW-1133">Transmembrane helix</keyword>
<keyword evidence="1" id="KW-0472">Membrane</keyword>
<feature type="transmembrane region" description="Helical" evidence="1">
    <location>
        <begin position="26"/>
        <end position="44"/>
    </location>
</feature>
<reference evidence="2" key="4">
    <citation type="submission" date="2019-03" db="UniProtKB">
        <authorList>
            <consortium name="EnsemblPlants"/>
        </authorList>
    </citation>
    <scope>IDENTIFICATION</scope>
</reference>
<dbReference type="AlphaFoldDB" id="A0A453EBD3"/>
<keyword evidence="3" id="KW-1185">Reference proteome</keyword>